<evidence type="ECO:0000256" key="14">
    <source>
        <dbReference type="SAM" id="SignalP"/>
    </source>
</evidence>
<feature type="signal peptide" evidence="14">
    <location>
        <begin position="1"/>
        <end position="19"/>
    </location>
</feature>
<comment type="catalytic activity">
    <reaction evidence="1">
        <text>ATP + protein L-histidine = ADP + protein N-phospho-L-histidine.</text>
        <dbReference type="EC" id="2.7.13.3"/>
    </reaction>
</comment>
<evidence type="ECO:0000256" key="7">
    <source>
        <dbReference type="ARBA" id="ARBA00022741"/>
    </source>
</evidence>
<keyword evidence="6" id="KW-0812">Transmembrane</keyword>
<evidence type="ECO:0000256" key="2">
    <source>
        <dbReference type="ARBA" id="ARBA00004651"/>
    </source>
</evidence>
<evidence type="ECO:0000256" key="9">
    <source>
        <dbReference type="ARBA" id="ARBA00022989"/>
    </source>
</evidence>
<keyword evidence="7" id="KW-0547">Nucleotide-binding</keyword>
<feature type="modified residue" description="4-aspartylphosphate" evidence="12">
    <location>
        <position position="1252"/>
    </location>
</feature>
<accession>A0ABX7RCK8</accession>
<dbReference type="PANTHER" id="PTHR45339:SF1">
    <property type="entry name" value="HYBRID SIGNAL TRANSDUCTION HISTIDINE KINASE J"/>
    <property type="match status" value="1"/>
</dbReference>
<dbReference type="InterPro" id="IPR013656">
    <property type="entry name" value="PAS_4"/>
</dbReference>
<dbReference type="SUPFAM" id="SSF52172">
    <property type="entry name" value="CheY-like"/>
    <property type="match status" value="1"/>
</dbReference>
<sequence length="1455" mass="160181">MTQGTLVLALLTLSVAASAHQPAVQLSPEETAWRDSHRNVRVGVFIGDHLPGETWAAGRPEGFGVDYARLLVARAGMQADFRPYVDWEQVAHGPSGEHLPYDLLLGQSPHVNQPDRFGFLTPYDAGRFMLVARRDDTRMASGQNLVAARLVIERRFRGLAARLAERYPSAKLLYSDDGRAAMEMVAAGQADAYIGATSVRTRMLMQQRNHDDLVMLGEVDIPRAPVSLAVPGDRPMLMAILRKAEASLAVSDIERLRKRWGLVQEAPAEPPRASGLNPHERAWLETMRPLRVGFEIDRAPYSYADGDGRFDGVAADYVDLLGRELGLRLEMVPAQDWASLQKMVRARQIDIVAATLPQDFDARDLLVSRTYAHFPGVIVTRQHGTAIVGPEDLVGRTVAVRQEAGVIRAIRAALPRSRLVPVVSNEAGLDLVTAGDVDAYVGTLPAIDTLLRDRYAAKLRISGPVGVDQEFSIGITPENARLLPLVNRVLARVTEAEHQSIRSRWLTTEYRYGVPWPWVAAGMVTALALMLIGAVAYARLRSAWRAQAKAESELAAQLRLQQSLLETIPHPVFFKDVEGRYQAVNQAYEAMFTVPRSQLLNRTLAQTKHLELADEEGAHRLDIGVLVSGRRRRLEMRLPPLQPRGKPRDVILWLHRFNVAPDQVGGLLGTFVDVSDIREAEARARASEQRLIDTNDRLPGVIVRISVQAGGRIVYDYVAGQTQALFGRSRSELLRSGRRLYAVAAGEPDPEEKEVDQDEQDPVLAAINRIVASGTRHEVEFSVRVKGEMRWTRASSGTPRHEADDSVVWCIYFADITDEKRQAQALVEATTAARAAVSARSSFLAMMSHEIRTPMAGVLGLVELMANTPMDREQARMLGMVQDSAGSLLQILDDVLDFSRIESGHLDLDLREFDLRAVADNVMGLFSARAHEKSVRLYATIDWRLAGTHQGDAVRIRQVITNLVSNALKFTEAGHVELRIELAGEERGVQRIRINISDTGIGIEPRQLARLFQPFVQAEDSISRRFGGTGLGLSICQRLAQMMGGEVRVSSTRGQGTTSTLELPLPVVSEVEPHEQIAGKTALLCTRDPMFERELANTLSTLGFNLMEVGPEELSEAAANDADLFVADVELVREGRLPAGARYLCLVDSVDVRGFQVEGDEVALSGSPLLTVAAAEACCAALGLEPPRGTSPLPGVHAPRAARILVAEDHMTNRAVIARQLERLGYAHTMVEDGEQALEALTLRHYDLLISDCHMPVLDGYALTRRIREQEAGSDRHLPIVALSASALPEEVRRCHDAGMDDFLAKPVQLLELDRKLAAHLQHTQPTPLVEVTAISPRTTRKLTRLTELFGGEASLREVLEGLLDSSRCDMVALDAAFEAGDKALQRDILHRIDGALLLLAEGDREPISQLDHEVRRSVLLTRIGNLETVIGTLDPGREQTDPGQADDSPRSRMH</sequence>
<dbReference type="Gene3D" id="3.30.565.10">
    <property type="entry name" value="Histidine kinase-like ATPase, C-terminal domain"/>
    <property type="match status" value="1"/>
</dbReference>
<comment type="subcellular location">
    <subcellularLocation>
        <location evidence="2">Cell membrane</location>
        <topology evidence="2">Multi-pass membrane protein</topology>
    </subcellularLocation>
</comment>
<dbReference type="SUPFAM" id="SSF47226">
    <property type="entry name" value="Histidine-containing phosphotransfer domain, HPT domain"/>
    <property type="match status" value="1"/>
</dbReference>
<dbReference type="InterPro" id="IPR004358">
    <property type="entry name" value="Sig_transdc_His_kin-like_C"/>
</dbReference>
<dbReference type="InterPro" id="IPR003661">
    <property type="entry name" value="HisK_dim/P_dom"/>
</dbReference>
<evidence type="ECO:0000256" key="6">
    <source>
        <dbReference type="ARBA" id="ARBA00022692"/>
    </source>
</evidence>
<dbReference type="SMART" id="SM00448">
    <property type="entry name" value="REC"/>
    <property type="match status" value="1"/>
</dbReference>
<dbReference type="CDD" id="cd16922">
    <property type="entry name" value="HATPase_EvgS-ArcB-TorS-like"/>
    <property type="match status" value="1"/>
</dbReference>
<dbReference type="RefSeq" id="WP_207527012.1">
    <property type="nucleotide sequence ID" value="NZ_CP071517.1"/>
</dbReference>
<protein>
    <recommendedName>
        <fullName evidence="3">histidine kinase</fullName>
        <ecNumber evidence="3">2.7.13.3</ecNumber>
    </recommendedName>
</protein>
<dbReference type="EC" id="2.7.13.3" evidence="3"/>
<dbReference type="InterPro" id="IPR001789">
    <property type="entry name" value="Sig_transdc_resp-reg_receiver"/>
</dbReference>
<keyword evidence="14" id="KW-0732">Signal</keyword>
<evidence type="ECO:0000256" key="3">
    <source>
        <dbReference type="ARBA" id="ARBA00012438"/>
    </source>
</evidence>
<proteinExistence type="predicted"/>
<dbReference type="Gene3D" id="1.10.287.130">
    <property type="match status" value="1"/>
</dbReference>
<dbReference type="Pfam" id="PF00072">
    <property type="entry name" value="Response_reg"/>
    <property type="match status" value="1"/>
</dbReference>
<keyword evidence="8" id="KW-0067">ATP-binding</keyword>
<evidence type="ECO:0000313" key="19">
    <source>
        <dbReference type="Proteomes" id="UP000663400"/>
    </source>
</evidence>
<dbReference type="InterPro" id="IPR036097">
    <property type="entry name" value="HisK_dim/P_sf"/>
</dbReference>
<dbReference type="PANTHER" id="PTHR45339">
    <property type="entry name" value="HYBRID SIGNAL TRANSDUCTION HISTIDINE KINASE J"/>
    <property type="match status" value="1"/>
</dbReference>
<dbReference type="InterPro" id="IPR036890">
    <property type="entry name" value="HATPase_C_sf"/>
</dbReference>
<dbReference type="InterPro" id="IPR003594">
    <property type="entry name" value="HATPase_dom"/>
</dbReference>
<feature type="chain" id="PRO_5046327046" description="histidine kinase" evidence="14">
    <location>
        <begin position="20"/>
        <end position="1455"/>
    </location>
</feature>
<evidence type="ECO:0000256" key="11">
    <source>
        <dbReference type="ARBA" id="ARBA00023136"/>
    </source>
</evidence>
<evidence type="ECO:0000256" key="4">
    <source>
        <dbReference type="ARBA" id="ARBA00022475"/>
    </source>
</evidence>
<dbReference type="PROSITE" id="PS50110">
    <property type="entry name" value="RESPONSE_REGULATORY"/>
    <property type="match status" value="1"/>
</dbReference>
<dbReference type="SMART" id="SM00388">
    <property type="entry name" value="HisKA"/>
    <property type="match status" value="1"/>
</dbReference>
<dbReference type="InterPro" id="IPR005467">
    <property type="entry name" value="His_kinase_dom"/>
</dbReference>
<evidence type="ECO:0000256" key="13">
    <source>
        <dbReference type="SAM" id="MobiDB-lite"/>
    </source>
</evidence>
<keyword evidence="4" id="KW-1003">Cell membrane</keyword>
<dbReference type="SMART" id="SM00387">
    <property type="entry name" value="HATPase_c"/>
    <property type="match status" value="1"/>
</dbReference>
<evidence type="ECO:0000259" key="15">
    <source>
        <dbReference type="PROSITE" id="PS50109"/>
    </source>
</evidence>
<dbReference type="SUPFAM" id="SSF53850">
    <property type="entry name" value="Periplasmic binding protein-like II"/>
    <property type="match status" value="2"/>
</dbReference>
<keyword evidence="11" id="KW-0472">Membrane</keyword>
<name>A0ABX7RCK8_9GAMM</name>
<dbReference type="InterPro" id="IPR011006">
    <property type="entry name" value="CheY-like_superfamily"/>
</dbReference>
<dbReference type="SUPFAM" id="SSF55785">
    <property type="entry name" value="PYP-like sensor domain (PAS domain)"/>
    <property type="match status" value="2"/>
</dbReference>
<evidence type="ECO:0000256" key="1">
    <source>
        <dbReference type="ARBA" id="ARBA00000085"/>
    </source>
</evidence>
<dbReference type="PRINTS" id="PR00344">
    <property type="entry name" value="BCTRLSENSOR"/>
</dbReference>
<dbReference type="Pfam" id="PF08448">
    <property type="entry name" value="PAS_4"/>
    <property type="match status" value="1"/>
</dbReference>
<dbReference type="PROSITE" id="PS50109">
    <property type="entry name" value="HIS_KIN"/>
    <property type="match status" value="1"/>
</dbReference>
<keyword evidence="9" id="KW-1133">Transmembrane helix</keyword>
<dbReference type="Pfam" id="PF00497">
    <property type="entry name" value="SBP_bac_3"/>
    <property type="match status" value="1"/>
</dbReference>
<keyword evidence="10" id="KW-0902">Two-component regulatory system</keyword>
<dbReference type="EMBL" id="CP071517">
    <property type="protein sequence ID" value="QSX74697.1"/>
    <property type="molecule type" value="Genomic_DNA"/>
</dbReference>
<dbReference type="SUPFAM" id="SSF55874">
    <property type="entry name" value="ATPase domain of HSP90 chaperone/DNA topoisomerase II/histidine kinase"/>
    <property type="match status" value="1"/>
</dbReference>
<dbReference type="CDD" id="cd01007">
    <property type="entry name" value="PBP2_BvgS_HisK_like"/>
    <property type="match status" value="1"/>
</dbReference>
<dbReference type="CDD" id="cd00082">
    <property type="entry name" value="HisKA"/>
    <property type="match status" value="1"/>
</dbReference>
<feature type="domain" description="PAS" evidence="17">
    <location>
        <begin position="557"/>
        <end position="604"/>
    </location>
</feature>
<dbReference type="InterPro" id="IPR035965">
    <property type="entry name" value="PAS-like_dom_sf"/>
</dbReference>
<dbReference type="PROSITE" id="PS50112">
    <property type="entry name" value="PAS"/>
    <property type="match status" value="1"/>
</dbReference>
<evidence type="ECO:0000313" key="18">
    <source>
        <dbReference type="EMBL" id="QSX74697.1"/>
    </source>
</evidence>
<dbReference type="Pfam" id="PF02518">
    <property type="entry name" value="HATPase_c"/>
    <property type="match status" value="1"/>
</dbReference>
<dbReference type="Pfam" id="PF00512">
    <property type="entry name" value="HisKA"/>
    <property type="match status" value="1"/>
</dbReference>
<evidence type="ECO:0000256" key="12">
    <source>
        <dbReference type="PROSITE-ProRule" id="PRU00169"/>
    </source>
</evidence>
<feature type="domain" description="Histidine kinase" evidence="15">
    <location>
        <begin position="846"/>
        <end position="1067"/>
    </location>
</feature>
<reference evidence="18 19" key="1">
    <citation type="submission" date="2021-02" db="EMBL/GenBank/DDBJ databases">
        <title>Lysobacter arenosi sp. nov., isolated from soil of gangwondo yeongwol, south Korea.</title>
        <authorList>
            <person name="Kim K.R."/>
            <person name="Kim K.H."/>
            <person name="Jeon C.O."/>
        </authorList>
    </citation>
    <scope>NUCLEOTIDE SEQUENCE [LARGE SCALE GENOMIC DNA]</scope>
    <source>
        <strain evidence="18 19">R7</strain>
    </source>
</reference>
<dbReference type="SMART" id="SM00062">
    <property type="entry name" value="PBPb"/>
    <property type="match status" value="2"/>
</dbReference>
<dbReference type="Gene3D" id="3.40.190.10">
    <property type="entry name" value="Periplasmic binding protein-like II"/>
    <property type="match status" value="4"/>
</dbReference>
<dbReference type="InterPro" id="IPR036641">
    <property type="entry name" value="HPT_dom_sf"/>
</dbReference>
<keyword evidence="19" id="KW-1185">Reference proteome</keyword>
<evidence type="ECO:0000259" key="16">
    <source>
        <dbReference type="PROSITE" id="PS50110"/>
    </source>
</evidence>
<feature type="domain" description="Response regulatory" evidence="16">
    <location>
        <begin position="1203"/>
        <end position="1321"/>
    </location>
</feature>
<dbReference type="InterPro" id="IPR000014">
    <property type="entry name" value="PAS"/>
</dbReference>
<dbReference type="SUPFAM" id="SSF47384">
    <property type="entry name" value="Homodimeric domain of signal transducing histidine kinase"/>
    <property type="match status" value="1"/>
</dbReference>
<feature type="region of interest" description="Disordered" evidence="13">
    <location>
        <begin position="1432"/>
        <end position="1455"/>
    </location>
</feature>
<dbReference type="InterPro" id="IPR001638">
    <property type="entry name" value="Solute-binding_3/MltF_N"/>
</dbReference>
<evidence type="ECO:0000259" key="17">
    <source>
        <dbReference type="PROSITE" id="PS50112"/>
    </source>
</evidence>
<dbReference type="CDD" id="cd17546">
    <property type="entry name" value="REC_hyHK_CKI1_RcsC-like"/>
    <property type="match status" value="1"/>
</dbReference>
<evidence type="ECO:0000256" key="5">
    <source>
        <dbReference type="ARBA" id="ARBA00022553"/>
    </source>
</evidence>
<evidence type="ECO:0000256" key="8">
    <source>
        <dbReference type="ARBA" id="ARBA00022840"/>
    </source>
</evidence>
<evidence type="ECO:0000256" key="10">
    <source>
        <dbReference type="ARBA" id="ARBA00023012"/>
    </source>
</evidence>
<dbReference type="Proteomes" id="UP000663400">
    <property type="component" value="Chromosome"/>
</dbReference>
<dbReference type="Gene3D" id="3.30.450.20">
    <property type="entry name" value="PAS domain"/>
    <property type="match status" value="2"/>
</dbReference>
<organism evidence="18 19">
    <name type="scientific">Lysobacter arenosi</name>
    <dbReference type="NCBI Taxonomy" id="2795387"/>
    <lineage>
        <taxon>Bacteria</taxon>
        <taxon>Pseudomonadati</taxon>
        <taxon>Pseudomonadota</taxon>
        <taxon>Gammaproteobacteria</taxon>
        <taxon>Lysobacterales</taxon>
        <taxon>Lysobacteraceae</taxon>
        <taxon>Lysobacter</taxon>
    </lineage>
</organism>
<dbReference type="Gene3D" id="3.40.50.2300">
    <property type="match status" value="1"/>
</dbReference>
<gene>
    <name evidence="18" type="ORF">HIV01_016235</name>
</gene>
<keyword evidence="5 12" id="KW-0597">Phosphoprotein</keyword>